<dbReference type="Gene3D" id="1.25.40.10">
    <property type="entry name" value="Tetratricopeptide repeat domain"/>
    <property type="match status" value="1"/>
</dbReference>
<keyword evidence="2" id="KW-1133">Transmembrane helix</keyword>
<evidence type="ECO:0000256" key="1">
    <source>
        <dbReference type="SAM" id="MobiDB-lite"/>
    </source>
</evidence>
<comment type="caution">
    <text evidence="3">The sequence shown here is derived from an EMBL/GenBank/DDBJ whole genome shotgun (WGS) entry which is preliminary data.</text>
</comment>
<keyword evidence="2" id="KW-0472">Membrane</keyword>
<dbReference type="AlphaFoldDB" id="A0A506ULU5"/>
<evidence type="ECO:0000256" key="2">
    <source>
        <dbReference type="SAM" id="Phobius"/>
    </source>
</evidence>
<reference evidence="3 4" key="1">
    <citation type="submission" date="2019-03" db="EMBL/GenBank/DDBJ databases">
        <title>The complete genome sequence of Neokomagataea sp. Jb2 NBRC113641.</title>
        <authorList>
            <person name="Chua K.-O."/>
            <person name="Chan K.-G."/>
            <person name="See-Too W.-S."/>
        </authorList>
    </citation>
    <scope>NUCLEOTIDE SEQUENCE [LARGE SCALE GENOMIC DNA]</scope>
    <source>
        <strain evidence="3 4">Jb2</strain>
    </source>
</reference>
<keyword evidence="4" id="KW-1185">Reference proteome</keyword>
<evidence type="ECO:0000313" key="3">
    <source>
        <dbReference type="EMBL" id="TPW34317.1"/>
    </source>
</evidence>
<evidence type="ECO:0000313" key="4">
    <source>
        <dbReference type="Proteomes" id="UP000315037"/>
    </source>
</evidence>
<feature type="compositionally biased region" description="Polar residues" evidence="1">
    <location>
        <begin position="244"/>
        <end position="258"/>
    </location>
</feature>
<dbReference type="InterPro" id="IPR011990">
    <property type="entry name" value="TPR-like_helical_dom_sf"/>
</dbReference>
<keyword evidence="2" id="KW-0812">Transmembrane</keyword>
<name>A0A506ULU5_9PROT</name>
<gene>
    <name evidence="3" type="ORF">E3202_07425</name>
</gene>
<organism evidence="3 4">
    <name type="scientific">Oecophyllibacter saccharovorans</name>
    <dbReference type="NCBI Taxonomy" id="2558360"/>
    <lineage>
        <taxon>Bacteria</taxon>
        <taxon>Pseudomonadati</taxon>
        <taxon>Pseudomonadota</taxon>
        <taxon>Alphaproteobacteria</taxon>
        <taxon>Acetobacterales</taxon>
        <taxon>Acetobacteraceae</taxon>
        <taxon>Oecophyllibacter</taxon>
    </lineage>
</organism>
<dbReference type="EMBL" id="SORZ01000002">
    <property type="protein sequence ID" value="TPW34317.1"/>
    <property type="molecule type" value="Genomic_DNA"/>
</dbReference>
<dbReference type="RefSeq" id="WP_165600923.1">
    <property type="nucleotide sequence ID" value="NZ_SORZ01000002.1"/>
</dbReference>
<feature type="region of interest" description="Disordered" evidence="1">
    <location>
        <begin position="236"/>
        <end position="258"/>
    </location>
</feature>
<protein>
    <submittedName>
        <fullName evidence="3">Uncharacterized protein</fullName>
    </submittedName>
</protein>
<accession>A0A506ULU5</accession>
<proteinExistence type="predicted"/>
<feature type="transmembrane region" description="Helical" evidence="2">
    <location>
        <begin position="87"/>
        <end position="109"/>
    </location>
</feature>
<dbReference type="Proteomes" id="UP000315037">
    <property type="component" value="Unassembled WGS sequence"/>
</dbReference>
<sequence>MILLSFLLLALLAGLPVLLCLWQGRRYMRLTQQDLKPGLGQAVPRHAESGFEDDAAVVAFHRDRLARIENDPACGPLAPQETPSRRWAWIIGLYSLLLIPCLGFFLYALNGRPLYGPQPALPALASLPQARLETLQRELSALAPQDPARARVLVQLGLLEQQSGLDRQAIRDWQQALELHFTPELALQIAELLTRDAGTVTPEALALYHRALDAAPADAPWRLAVEARIATGEHALDEAGSAAPNPTASEPPVMNNSR</sequence>